<name>A0A7W5DH96_9GAMM</name>
<dbReference type="AlphaFoldDB" id="A0A7W5DH96"/>
<sequence length="107" mass="12092">MDLLDHWAAQGRRWVGSATQWRVVPVTLSSPCLPELLIQQPRWALWVGNDPEAFRRAFGVLASLKDREGPCRLLAVHAPDMPRRGLLDNLQQAAWSRLGIELLVMAK</sequence>
<accession>A0A7W5DH96</accession>
<dbReference type="EMBL" id="JACHXQ010000001">
    <property type="protein sequence ID" value="MBB3182907.1"/>
    <property type="molecule type" value="Genomic_DNA"/>
</dbReference>
<proteinExistence type="predicted"/>
<dbReference type="Proteomes" id="UP000563050">
    <property type="component" value="Unassembled WGS sequence"/>
</dbReference>
<gene>
    <name evidence="1" type="ORF">FHR95_000431</name>
</gene>
<comment type="caution">
    <text evidence="1">The sequence shown here is derived from an EMBL/GenBank/DDBJ whole genome shotgun (WGS) entry which is preliminary data.</text>
</comment>
<keyword evidence="2" id="KW-1185">Reference proteome</keyword>
<organism evidence="1 2">
    <name type="scientific">Halomonas fontilapidosi</name>
    <dbReference type="NCBI Taxonomy" id="616675"/>
    <lineage>
        <taxon>Bacteria</taxon>
        <taxon>Pseudomonadati</taxon>
        <taxon>Pseudomonadota</taxon>
        <taxon>Gammaproteobacteria</taxon>
        <taxon>Oceanospirillales</taxon>
        <taxon>Halomonadaceae</taxon>
        <taxon>Halomonas</taxon>
    </lineage>
</organism>
<protein>
    <submittedName>
        <fullName evidence="1">Uncharacterized protein</fullName>
    </submittedName>
</protein>
<evidence type="ECO:0000313" key="1">
    <source>
        <dbReference type="EMBL" id="MBB3182907.1"/>
    </source>
</evidence>
<reference evidence="1 2" key="1">
    <citation type="submission" date="2020-08" db="EMBL/GenBank/DDBJ databases">
        <title>Genomic Encyclopedia of Type Strains, Phase III (KMG-III): the genomes of soil and plant-associated and newly described type strains.</title>
        <authorList>
            <person name="Whitman W."/>
        </authorList>
    </citation>
    <scope>NUCLEOTIDE SEQUENCE [LARGE SCALE GENOMIC DNA]</scope>
    <source>
        <strain evidence="1 2">CECT 7341</strain>
    </source>
</reference>
<evidence type="ECO:0000313" key="2">
    <source>
        <dbReference type="Proteomes" id="UP000563050"/>
    </source>
</evidence>
<dbReference type="RefSeq" id="WP_183313183.1">
    <property type="nucleotide sequence ID" value="NZ_JACHXQ010000001.1"/>
</dbReference>